<dbReference type="SUPFAM" id="SSF55729">
    <property type="entry name" value="Acyl-CoA N-acyltransferases (Nat)"/>
    <property type="match status" value="1"/>
</dbReference>
<dbReference type="InterPro" id="IPR016181">
    <property type="entry name" value="Acyl_CoA_acyltransferase"/>
</dbReference>
<reference evidence="2 3" key="1">
    <citation type="journal article" date="2003" name="Int. J. Syst. Evol. Microbiol.">
        <title>Halobacillus salinus sp. nov., isolated from a salt lake on the coast of the East Sea in Korea.</title>
        <authorList>
            <person name="Yoon J.H."/>
            <person name="Kang K.H."/>
            <person name="Park Y.H."/>
        </authorList>
    </citation>
    <scope>NUCLEOTIDE SEQUENCE [LARGE SCALE GENOMIC DNA]</scope>
    <source>
        <strain evidence="2 3">HSL-3</strain>
    </source>
</reference>
<dbReference type="RefSeq" id="WP_135326884.1">
    <property type="nucleotide sequence ID" value="NZ_SRJC01000001.1"/>
</dbReference>
<evidence type="ECO:0000259" key="1">
    <source>
        <dbReference type="PROSITE" id="PS51186"/>
    </source>
</evidence>
<accession>A0A4Z0H206</accession>
<name>A0A4Z0H206_9BACI</name>
<protein>
    <submittedName>
        <fullName evidence="2">N-acetyltransferase</fullName>
    </submittedName>
</protein>
<dbReference type="Proteomes" id="UP000297982">
    <property type="component" value="Unassembled WGS sequence"/>
</dbReference>
<keyword evidence="3" id="KW-1185">Reference proteome</keyword>
<sequence length="157" mass="17923">MKLSKRNMTKEDALHILDWKYEAPYEIYNQERAEENLAEFLNGTYFSLVDDQNRLFGYYCSGVSAQVPAGNKYGVYEGDAIDMGLGMNPVYTGNGHGLDFVVAILDELELKYGDYMIRLSVATFNTRAIHLYEKVGFSKEAEFTNGITQFITMTRHQ</sequence>
<evidence type="ECO:0000313" key="3">
    <source>
        <dbReference type="Proteomes" id="UP000297982"/>
    </source>
</evidence>
<dbReference type="EMBL" id="SRJC01000001">
    <property type="protein sequence ID" value="TGB04423.1"/>
    <property type="molecule type" value="Genomic_DNA"/>
</dbReference>
<comment type="caution">
    <text evidence="2">The sequence shown here is derived from an EMBL/GenBank/DDBJ whole genome shotgun (WGS) entry which is preliminary data.</text>
</comment>
<dbReference type="InterPro" id="IPR000182">
    <property type="entry name" value="GNAT_dom"/>
</dbReference>
<organism evidence="2 3">
    <name type="scientific">Halobacillus salinus</name>
    <dbReference type="NCBI Taxonomy" id="192814"/>
    <lineage>
        <taxon>Bacteria</taxon>
        <taxon>Bacillati</taxon>
        <taxon>Bacillota</taxon>
        <taxon>Bacilli</taxon>
        <taxon>Bacillales</taxon>
        <taxon>Bacillaceae</taxon>
        <taxon>Halobacillus</taxon>
    </lineage>
</organism>
<dbReference type="AlphaFoldDB" id="A0A4Z0H206"/>
<dbReference type="STRING" id="192814.GCA_900166575_01475"/>
<keyword evidence="2" id="KW-0808">Transferase</keyword>
<evidence type="ECO:0000313" key="2">
    <source>
        <dbReference type="EMBL" id="TGB04423.1"/>
    </source>
</evidence>
<gene>
    <name evidence="2" type="ORF">E4663_05355</name>
</gene>
<dbReference type="Pfam" id="PF00583">
    <property type="entry name" value="Acetyltransf_1"/>
    <property type="match status" value="1"/>
</dbReference>
<proteinExistence type="predicted"/>
<dbReference type="PROSITE" id="PS51186">
    <property type="entry name" value="GNAT"/>
    <property type="match status" value="1"/>
</dbReference>
<dbReference type="GO" id="GO:0016747">
    <property type="term" value="F:acyltransferase activity, transferring groups other than amino-acyl groups"/>
    <property type="evidence" value="ECO:0007669"/>
    <property type="project" value="InterPro"/>
</dbReference>
<feature type="domain" description="N-acetyltransferase" evidence="1">
    <location>
        <begin position="3"/>
        <end position="157"/>
    </location>
</feature>
<dbReference type="Gene3D" id="3.40.630.30">
    <property type="match status" value="1"/>
</dbReference>